<keyword evidence="12" id="KW-1185">Reference proteome</keyword>
<feature type="transmembrane region" description="Helical" evidence="9">
    <location>
        <begin position="21"/>
        <end position="47"/>
    </location>
</feature>
<feature type="transmembrane region" description="Helical" evidence="9">
    <location>
        <begin position="195"/>
        <end position="218"/>
    </location>
</feature>
<accession>A0ABS2KT33</accession>
<evidence type="ECO:0000313" key="12">
    <source>
        <dbReference type="Proteomes" id="UP000703038"/>
    </source>
</evidence>
<feature type="transmembrane region" description="Helical" evidence="9">
    <location>
        <begin position="53"/>
        <end position="72"/>
    </location>
</feature>
<feature type="transmembrane region" description="Helical" evidence="9">
    <location>
        <begin position="84"/>
        <end position="105"/>
    </location>
</feature>
<evidence type="ECO:0000256" key="4">
    <source>
        <dbReference type="ARBA" id="ARBA00022475"/>
    </source>
</evidence>
<comment type="caution">
    <text evidence="11">The sequence shown here is derived from an EMBL/GenBank/DDBJ whole genome shotgun (WGS) entry which is preliminary data.</text>
</comment>
<feature type="transmembrane region" description="Helical" evidence="9">
    <location>
        <begin position="140"/>
        <end position="157"/>
    </location>
</feature>
<dbReference type="InterPro" id="IPR004626">
    <property type="entry name" value="RarD"/>
</dbReference>
<dbReference type="Proteomes" id="UP000703038">
    <property type="component" value="Unassembled WGS sequence"/>
</dbReference>
<gene>
    <name evidence="11" type="ORF">JOE42_001835</name>
</gene>
<evidence type="ECO:0000256" key="2">
    <source>
        <dbReference type="ARBA" id="ARBA00007362"/>
    </source>
</evidence>
<comment type="subcellular location">
    <subcellularLocation>
        <location evidence="1">Cell membrane</location>
        <topology evidence="1">Multi-pass membrane protein</topology>
    </subcellularLocation>
</comment>
<dbReference type="PANTHER" id="PTHR22911:SF137">
    <property type="entry name" value="SOLUTE CARRIER FAMILY 35 MEMBER G2-RELATED"/>
    <property type="match status" value="1"/>
</dbReference>
<dbReference type="NCBIfam" id="TIGR00688">
    <property type="entry name" value="rarD"/>
    <property type="match status" value="1"/>
</dbReference>
<reference evidence="11 12" key="1">
    <citation type="submission" date="2021-01" db="EMBL/GenBank/DDBJ databases">
        <title>Genomics of switchgrass bacterial isolates.</title>
        <authorList>
            <person name="Shade A."/>
        </authorList>
    </citation>
    <scope>NUCLEOTIDE SEQUENCE [LARGE SCALE GENOMIC DNA]</scope>
    <source>
        <strain evidence="11 12">PvP111</strain>
    </source>
</reference>
<dbReference type="InterPro" id="IPR037185">
    <property type="entry name" value="EmrE-like"/>
</dbReference>
<keyword evidence="3" id="KW-0813">Transport</keyword>
<dbReference type="InterPro" id="IPR000620">
    <property type="entry name" value="EamA_dom"/>
</dbReference>
<feature type="transmembrane region" description="Helical" evidence="9">
    <location>
        <begin position="251"/>
        <end position="273"/>
    </location>
</feature>
<name>A0ABS2KT33_9NOCA</name>
<dbReference type="EMBL" id="JAFBBK010000001">
    <property type="protein sequence ID" value="MBM7415102.1"/>
    <property type="molecule type" value="Genomic_DNA"/>
</dbReference>
<sequence>MRSLTSSLGSRRGGAPRSSSSVGMASGVGAYGLWGLFPAFFGVLSFAGPVEVLAHRIVWTLVLMLVVLAVLGRLSTLRGLPARTWGVVALSSAFISINWGVYIYAVSQDRVVEAALGYFINPLVSVLLGVVVFRERLGRAQIAALALAFVAVVVLTVDYGRPPVIALTLAFSFALYGVMKKVVRLEPTTSLTAEGLVGAPIAIGYLVVLGVTGGASALSLGVPHALLLVLAGPVTALPLLLFGVAAQKLPLVTLGLLQYLTPGLQLAWGVLVLNEDMPASRWIGFALIWCALAIFTVDSVRRLRAHRVASVPVEAASADTPR</sequence>
<feature type="transmembrane region" description="Helical" evidence="9">
    <location>
        <begin position="111"/>
        <end position="133"/>
    </location>
</feature>
<evidence type="ECO:0000256" key="7">
    <source>
        <dbReference type="ARBA" id="ARBA00023136"/>
    </source>
</evidence>
<evidence type="ECO:0000256" key="6">
    <source>
        <dbReference type="ARBA" id="ARBA00022989"/>
    </source>
</evidence>
<dbReference type="PANTHER" id="PTHR22911">
    <property type="entry name" value="ACYL-MALONYL CONDENSING ENZYME-RELATED"/>
    <property type="match status" value="1"/>
</dbReference>
<keyword evidence="5 9" id="KW-0812">Transmembrane</keyword>
<evidence type="ECO:0000256" key="9">
    <source>
        <dbReference type="SAM" id="Phobius"/>
    </source>
</evidence>
<protein>
    <submittedName>
        <fullName evidence="11">Chloramphenicol-sensitive protein RarD</fullName>
    </submittedName>
</protein>
<comment type="similarity">
    <text evidence="2">Belongs to the EamA transporter family.</text>
</comment>
<feature type="domain" description="EamA" evidence="10">
    <location>
        <begin position="27"/>
        <end position="156"/>
    </location>
</feature>
<organism evidence="11 12">
    <name type="scientific">Rhodococcoides corynebacterioides</name>
    <dbReference type="NCBI Taxonomy" id="53972"/>
    <lineage>
        <taxon>Bacteria</taxon>
        <taxon>Bacillati</taxon>
        <taxon>Actinomycetota</taxon>
        <taxon>Actinomycetes</taxon>
        <taxon>Mycobacteriales</taxon>
        <taxon>Nocardiaceae</taxon>
        <taxon>Rhodococcoides</taxon>
    </lineage>
</organism>
<evidence type="ECO:0000256" key="3">
    <source>
        <dbReference type="ARBA" id="ARBA00022448"/>
    </source>
</evidence>
<feature type="transmembrane region" description="Helical" evidence="9">
    <location>
        <begin position="224"/>
        <end position="244"/>
    </location>
</feature>
<dbReference type="Pfam" id="PF00892">
    <property type="entry name" value="EamA"/>
    <property type="match status" value="1"/>
</dbReference>
<evidence type="ECO:0000313" key="11">
    <source>
        <dbReference type="EMBL" id="MBM7415102.1"/>
    </source>
</evidence>
<feature type="transmembrane region" description="Helical" evidence="9">
    <location>
        <begin position="163"/>
        <end position="183"/>
    </location>
</feature>
<feature type="region of interest" description="Disordered" evidence="8">
    <location>
        <begin position="1"/>
        <end position="23"/>
    </location>
</feature>
<evidence type="ECO:0000256" key="1">
    <source>
        <dbReference type="ARBA" id="ARBA00004651"/>
    </source>
</evidence>
<keyword evidence="7 9" id="KW-0472">Membrane</keyword>
<evidence type="ECO:0000259" key="10">
    <source>
        <dbReference type="Pfam" id="PF00892"/>
    </source>
</evidence>
<feature type="transmembrane region" description="Helical" evidence="9">
    <location>
        <begin position="279"/>
        <end position="297"/>
    </location>
</feature>
<proteinExistence type="inferred from homology"/>
<keyword evidence="6 9" id="KW-1133">Transmembrane helix</keyword>
<evidence type="ECO:0000256" key="8">
    <source>
        <dbReference type="SAM" id="MobiDB-lite"/>
    </source>
</evidence>
<keyword evidence="4" id="KW-1003">Cell membrane</keyword>
<dbReference type="SUPFAM" id="SSF103481">
    <property type="entry name" value="Multidrug resistance efflux transporter EmrE"/>
    <property type="match status" value="2"/>
</dbReference>
<evidence type="ECO:0000256" key="5">
    <source>
        <dbReference type="ARBA" id="ARBA00022692"/>
    </source>
</evidence>